<evidence type="ECO:0000313" key="8">
    <source>
        <dbReference type="Proteomes" id="UP000051166"/>
    </source>
</evidence>
<dbReference type="AlphaFoldDB" id="A0A0R1V0Q4"/>
<dbReference type="Proteomes" id="UP000051166">
    <property type="component" value="Unassembled WGS sequence"/>
</dbReference>
<dbReference type="Gene3D" id="3.40.190.10">
    <property type="entry name" value="Periplasmic binding protein-like II"/>
    <property type="match status" value="2"/>
</dbReference>
<dbReference type="OrthoDB" id="8613538at2"/>
<dbReference type="Pfam" id="PF00497">
    <property type="entry name" value="SBP_bac_3"/>
    <property type="match status" value="1"/>
</dbReference>
<dbReference type="EMBL" id="AZFQ01000034">
    <property type="protein sequence ID" value="KRL99054.1"/>
    <property type="molecule type" value="Genomic_DNA"/>
</dbReference>
<feature type="domain" description="Solute-binding protein family 3/N-terminal" evidence="6">
    <location>
        <begin position="33"/>
        <end position="253"/>
    </location>
</feature>
<comment type="similarity">
    <text evidence="2 4">Belongs to the bacterial solute-binding protein 3 family.</text>
</comment>
<evidence type="ECO:0000256" key="1">
    <source>
        <dbReference type="ARBA" id="ARBA00004196"/>
    </source>
</evidence>
<evidence type="ECO:0000256" key="2">
    <source>
        <dbReference type="ARBA" id="ARBA00010333"/>
    </source>
</evidence>
<dbReference type="PANTHER" id="PTHR35936">
    <property type="entry name" value="MEMBRANE-BOUND LYTIC MUREIN TRANSGLYCOSYLASE F"/>
    <property type="match status" value="1"/>
</dbReference>
<evidence type="ECO:0000259" key="6">
    <source>
        <dbReference type="SMART" id="SM00062"/>
    </source>
</evidence>
<dbReference type="InterPro" id="IPR001638">
    <property type="entry name" value="Solute-binding_3/MltF_N"/>
</dbReference>
<dbReference type="GO" id="GO:0030313">
    <property type="term" value="C:cell envelope"/>
    <property type="evidence" value="ECO:0007669"/>
    <property type="project" value="UniProtKB-SubCell"/>
</dbReference>
<evidence type="ECO:0000313" key="7">
    <source>
        <dbReference type="EMBL" id="KRL99054.1"/>
    </source>
</evidence>
<dbReference type="PROSITE" id="PS51257">
    <property type="entry name" value="PROKAR_LIPOPROTEIN"/>
    <property type="match status" value="1"/>
</dbReference>
<evidence type="ECO:0000256" key="4">
    <source>
        <dbReference type="RuleBase" id="RU003744"/>
    </source>
</evidence>
<dbReference type="STRING" id="1423801.FD50_GL000326"/>
<keyword evidence="3 5" id="KW-0732">Signal</keyword>
<dbReference type="SMART" id="SM00062">
    <property type="entry name" value="PBPb"/>
    <property type="match status" value="1"/>
</dbReference>
<dbReference type="InterPro" id="IPR018313">
    <property type="entry name" value="SBP_3_CS"/>
</dbReference>
<dbReference type="RefSeq" id="WP_054757938.1">
    <property type="nucleotide sequence ID" value="NZ_AZFQ01000034.1"/>
</dbReference>
<organism evidence="7 8">
    <name type="scientific">Liquorilactobacillus satsumensis DSM 16230 = JCM 12392</name>
    <dbReference type="NCBI Taxonomy" id="1423801"/>
    <lineage>
        <taxon>Bacteria</taxon>
        <taxon>Bacillati</taxon>
        <taxon>Bacillota</taxon>
        <taxon>Bacilli</taxon>
        <taxon>Lactobacillales</taxon>
        <taxon>Lactobacillaceae</taxon>
        <taxon>Liquorilactobacillus</taxon>
    </lineage>
</organism>
<keyword evidence="8" id="KW-1185">Reference proteome</keyword>
<feature type="signal peptide" evidence="5">
    <location>
        <begin position="1"/>
        <end position="26"/>
    </location>
</feature>
<reference evidence="7 8" key="1">
    <citation type="journal article" date="2015" name="Genome Announc.">
        <title>Expanding the biotechnology potential of lactobacilli through comparative genomics of 213 strains and associated genera.</title>
        <authorList>
            <person name="Sun Z."/>
            <person name="Harris H.M."/>
            <person name="McCann A."/>
            <person name="Guo C."/>
            <person name="Argimon S."/>
            <person name="Zhang W."/>
            <person name="Yang X."/>
            <person name="Jeffery I.B."/>
            <person name="Cooney J.C."/>
            <person name="Kagawa T.F."/>
            <person name="Liu W."/>
            <person name="Song Y."/>
            <person name="Salvetti E."/>
            <person name="Wrobel A."/>
            <person name="Rasinkangas P."/>
            <person name="Parkhill J."/>
            <person name="Rea M.C."/>
            <person name="O'Sullivan O."/>
            <person name="Ritari J."/>
            <person name="Douillard F.P."/>
            <person name="Paul Ross R."/>
            <person name="Yang R."/>
            <person name="Briner A.E."/>
            <person name="Felis G.E."/>
            <person name="de Vos W.M."/>
            <person name="Barrangou R."/>
            <person name="Klaenhammer T.R."/>
            <person name="Caufield P.W."/>
            <person name="Cui Y."/>
            <person name="Zhang H."/>
            <person name="O'Toole P.W."/>
        </authorList>
    </citation>
    <scope>NUCLEOTIDE SEQUENCE [LARGE SCALE GENOMIC DNA]</scope>
    <source>
        <strain evidence="7 8">DSM 16230</strain>
    </source>
</reference>
<dbReference type="PROSITE" id="PS01039">
    <property type="entry name" value="SBP_BACTERIAL_3"/>
    <property type="match status" value="1"/>
</dbReference>
<comment type="subcellular location">
    <subcellularLocation>
        <location evidence="1">Cell envelope</location>
    </subcellularLocation>
</comment>
<dbReference type="PATRIC" id="fig|1423801.4.peg.332"/>
<feature type="chain" id="PRO_5006412050" evidence="5">
    <location>
        <begin position="27"/>
        <end position="258"/>
    </location>
</feature>
<protein>
    <submittedName>
        <fullName evidence="7">Arginine ABC transporter, periplasmic arginine-binding protein ArtP</fullName>
    </submittedName>
</protein>
<dbReference type="PANTHER" id="PTHR35936:SF19">
    <property type="entry name" value="AMINO-ACID-BINDING PROTEIN YXEM-RELATED"/>
    <property type="match status" value="1"/>
</dbReference>
<comment type="caution">
    <text evidence="7">The sequence shown here is derived from an EMBL/GenBank/DDBJ whole genome shotgun (WGS) entry which is preliminary data.</text>
</comment>
<proteinExistence type="inferred from homology"/>
<accession>A0A0R1V0Q4</accession>
<dbReference type="SUPFAM" id="SSF53850">
    <property type="entry name" value="Periplasmic binding protein-like II"/>
    <property type="match status" value="1"/>
</dbReference>
<name>A0A0R1V0Q4_9LACO</name>
<evidence type="ECO:0000256" key="3">
    <source>
        <dbReference type="ARBA" id="ARBA00022729"/>
    </source>
</evidence>
<evidence type="ECO:0000256" key="5">
    <source>
        <dbReference type="SAM" id="SignalP"/>
    </source>
</evidence>
<gene>
    <name evidence="7" type="ORF">FD50_GL000326</name>
</gene>
<dbReference type="GeneID" id="98307774"/>
<sequence length="258" mass="28325">MKQKNGLSYLVLLLALIFVLAGCSKAAGSQKKTIRIVTTGVSFPGSYKKDNQLQGFDVDVAKAAAKKIGYQVEFKTTSFDGLFGQLQSNKVDAVASNITITPERQQQFYFSKPYGYFKSAVVVSKQSSLTALQQLKNKTIAATVGSIQIQQLKKLSFPTNVKTYDDREGALNAVINQQTVGYSNARAILAALIKQKKLPLKILKGDFAPERIALTFNKNSQGKKLQKKFNQALGELQKDGTLARLSKKYFSGVDVSHE</sequence>